<evidence type="ECO:0000313" key="2">
    <source>
        <dbReference type="EMBL" id="VDI76749.1"/>
    </source>
</evidence>
<dbReference type="EMBL" id="UYJE01009785">
    <property type="protein sequence ID" value="VDI76749.1"/>
    <property type="molecule type" value="Genomic_DNA"/>
</dbReference>
<gene>
    <name evidence="2" type="ORF">MGAL_10B078180</name>
</gene>
<dbReference type="AlphaFoldDB" id="A0A8B6HAT4"/>
<dbReference type="OrthoDB" id="6202198at2759"/>
<keyword evidence="3" id="KW-1185">Reference proteome</keyword>
<dbReference type="Proteomes" id="UP000596742">
    <property type="component" value="Unassembled WGS sequence"/>
</dbReference>
<reference evidence="2" key="1">
    <citation type="submission" date="2018-11" db="EMBL/GenBank/DDBJ databases">
        <authorList>
            <person name="Alioto T."/>
            <person name="Alioto T."/>
        </authorList>
    </citation>
    <scope>NUCLEOTIDE SEQUENCE</scope>
</reference>
<organism evidence="2 3">
    <name type="scientific">Mytilus galloprovincialis</name>
    <name type="common">Mediterranean mussel</name>
    <dbReference type="NCBI Taxonomy" id="29158"/>
    <lineage>
        <taxon>Eukaryota</taxon>
        <taxon>Metazoa</taxon>
        <taxon>Spiralia</taxon>
        <taxon>Lophotrochozoa</taxon>
        <taxon>Mollusca</taxon>
        <taxon>Bivalvia</taxon>
        <taxon>Autobranchia</taxon>
        <taxon>Pteriomorphia</taxon>
        <taxon>Mytilida</taxon>
        <taxon>Mytiloidea</taxon>
        <taxon>Mytilidae</taxon>
        <taxon>Mytilinae</taxon>
        <taxon>Mytilus</taxon>
    </lineage>
</organism>
<name>A0A8B6HAT4_MYTGA</name>
<evidence type="ECO:0000313" key="3">
    <source>
        <dbReference type="Proteomes" id="UP000596742"/>
    </source>
</evidence>
<comment type="caution">
    <text evidence="2">The sequence shown here is derived from an EMBL/GenBank/DDBJ whole genome shotgun (WGS) entry which is preliminary data.</text>
</comment>
<accession>A0A8B6HAT4</accession>
<proteinExistence type="predicted"/>
<protein>
    <submittedName>
        <fullName evidence="2">Uncharacterized protein</fullName>
    </submittedName>
</protein>
<feature type="coiled-coil region" evidence="1">
    <location>
        <begin position="2"/>
        <end position="36"/>
    </location>
</feature>
<evidence type="ECO:0000256" key="1">
    <source>
        <dbReference type="SAM" id="Coils"/>
    </source>
</evidence>
<keyword evidence="1" id="KW-0175">Coiled coil</keyword>
<sequence length="106" mass="12162">MEKICVSAAEELRKNAQQLEKEISADEDIIQAENKRLDNAGVLYITSDEEYNSMTLLNLQNKLTTFNSSNILLTSSARDILDELPEQHKIQIKNLLRKFLSTLEHQ</sequence>